<proteinExistence type="predicted"/>
<gene>
    <name evidence="1" type="ORF">LTR37_015082</name>
</gene>
<reference evidence="1" key="1">
    <citation type="submission" date="2023-07" db="EMBL/GenBank/DDBJ databases">
        <title>Black Yeasts Isolated from many extreme environments.</title>
        <authorList>
            <person name="Coleine C."/>
            <person name="Stajich J.E."/>
            <person name="Selbmann L."/>
        </authorList>
    </citation>
    <scope>NUCLEOTIDE SEQUENCE</scope>
    <source>
        <strain evidence="1">CCFEE 5714</strain>
    </source>
</reference>
<dbReference type="EMBL" id="JAUTXU010000165">
    <property type="protein sequence ID" value="KAK3702107.1"/>
    <property type="molecule type" value="Genomic_DNA"/>
</dbReference>
<accession>A0ACC3MRP5</accession>
<dbReference type="Proteomes" id="UP001281147">
    <property type="component" value="Unassembled WGS sequence"/>
</dbReference>
<evidence type="ECO:0000313" key="1">
    <source>
        <dbReference type="EMBL" id="KAK3702107.1"/>
    </source>
</evidence>
<name>A0ACC3MRP5_9PEZI</name>
<sequence length="383" mass="41801">MVYTQICDRCTSKGNYKCDAAINRPCTLCLVPSRRSKGVTRCLPTSVTIAEYYSKQGKIPPQPPKPRSRPREASQRPQQMASSMQVQPLSPQQPVSSNEPHSSTVSNNGADVAYEAETVSSIMHPIATDHTVEAKDDTATGSLLEHVPKNKTTSRAFQQAQKSQASLFNKRGGRRGGLNNQPKGPVCEFYLEGRCRYGNACYNYHPPGLSLPKKNEVPQITSESHERKKRARGSHGGPRKKVKGEASASPPAGADEQPSKLITSQATPPTHQQAPDAEASVPYPHNHPYQQPTVHDEDTTTDAGDPTSLSNPLDQGASAVGSEEHHTESDHNEWEQSGRSWVETVVTDLKGMEKADQLDILQQLGLTSEEQIIVWATLEASPL</sequence>
<evidence type="ECO:0000313" key="2">
    <source>
        <dbReference type="Proteomes" id="UP001281147"/>
    </source>
</evidence>
<protein>
    <submittedName>
        <fullName evidence="1">Uncharacterized protein</fullName>
    </submittedName>
</protein>
<comment type="caution">
    <text evidence="1">The sequence shown here is derived from an EMBL/GenBank/DDBJ whole genome shotgun (WGS) entry which is preliminary data.</text>
</comment>
<organism evidence="1 2">
    <name type="scientific">Vermiconidia calcicola</name>
    <dbReference type="NCBI Taxonomy" id="1690605"/>
    <lineage>
        <taxon>Eukaryota</taxon>
        <taxon>Fungi</taxon>
        <taxon>Dikarya</taxon>
        <taxon>Ascomycota</taxon>
        <taxon>Pezizomycotina</taxon>
        <taxon>Dothideomycetes</taxon>
        <taxon>Dothideomycetidae</taxon>
        <taxon>Mycosphaerellales</taxon>
        <taxon>Extremaceae</taxon>
        <taxon>Vermiconidia</taxon>
    </lineage>
</organism>
<keyword evidence="2" id="KW-1185">Reference proteome</keyword>